<evidence type="ECO:0000256" key="1">
    <source>
        <dbReference type="ARBA" id="ARBA00023125"/>
    </source>
</evidence>
<organism evidence="3 4">
    <name type="scientific">Kribbella alba</name>
    <dbReference type="NCBI Taxonomy" id="190197"/>
    <lineage>
        <taxon>Bacteria</taxon>
        <taxon>Bacillati</taxon>
        <taxon>Actinomycetota</taxon>
        <taxon>Actinomycetes</taxon>
        <taxon>Propionibacteriales</taxon>
        <taxon>Kribbellaceae</taxon>
        <taxon>Kribbella</taxon>
    </lineage>
</organism>
<accession>A0ABP4RMT7</accession>
<dbReference type="InterPro" id="IPR010499">
    <property type="entry name" value="AraC_E-bd"/>
</dbReference>
<dbReference type="Pfam" id="PF06445">
    <property type="entry name" value="GyrI-like"/>
    <property type="match status" value="1"/>
</dbReference>
<dbReference type="InterPro" id="IPR029442">
    <property type="entry name" value="GyrI-like"/>
</dbReference>
<evidence type="ECO:0000313" key="3">
    <source>
        <dbReference type="EMBL" id="GAA1656480.1"/>
    </source>
</evidence>
<keyword evidence="1" id="KW-0238">DNA-binding</keyword>
<feature type="domain" description="HTH merR-type" evidence="2">
    <location>
        <begin position="6"/>
        <end position="74"/>
    </location>
</feature>
<evidence type="ECO:0000259" key="2">
    <source>
        <dbReference type="PROSITE" id="PS50937"/>
    </source>
</evidence>
<dbReference type="CDD" id="cd01107">
    <property type="entry name" value="HTH_BmrR"/>
    <property type="match status" value="1"/>
</dbReference>
<dbReference type="Pfam" id="PF13411">
    <property type="entry name" value="MerR_1"/>
    <property type="match status" value="1"/>
</dbReference>
<evidence type="ECO:0000313" key="4">
    <source>
        <dbReference type="Proteomes" id="UP001501319"/>
    </source>
</evidence>
<dbReference type="InterPro" id="IPR009061">
    <property type="entry name" value="DNA-bd_dom_put_sf"/>
</dbReference>
<comment type="caution">
    <text evidence="3">The sequence shown here is derived from an EMBL/GenBank/DDBJ whole genome shotgun (WGS) entry which is preliminary data.</text>
</comment>
<name>A0ABP4RMT7_9ACTN</name>
<dbReference type="InterPro" id="IPR047057">
    <property type="entry name" value="MerR_fam"/>
</dbReference>
<sequence length="274" mass="30307">MTASVTIGEFSRLTYLSVKTLHHYHDIGLLRPARIDPSSGYRRYETSQVEVAHLIRRLRDLRMPLAQVRSVVEAPDAATRDQALRLHLDQMERELVRTQDVVASLRAMLTQPIGELSVEYRFVPAFRAYAVADRVERSQLGPWFESAFGRLGEIAARQGITATSGATYSDEFFAEDAGEVVAFLPAMQGQQPAAGVELIDEPAGFFAVGVHAGPFEDFDRSYGALGSHVAEYCEVAPGPIRELYVVGPGDVADPAQFRTEICWPIQQIPLQMKG</sequence>
<dbReference type="SUPFAM" id="SSF46955">
    <property type="entry name" value="Putative DNA-binding domain"/>
    <property type="match status" value="1"/>
</dbReference>
<dbReference type="InterPro" id="IPR000551">
    <property type="entry name" value="MerR-type_HTH_dom"/>
</dbReference>
<dbReference type="EMBL" id="BAAANE010000010">
    <property type="protein sequence ID" value="GAA1656480.1"/>
    <property type="molecule type" value="Genomic_DNA"/>
</dbReference>
<reference evidence="4" key="1">
    <citation type="journal article" date="2019" name="Int. J. Syst. Evol. Microbiol.">
        <title>The Global Catalogue of Microorganisms (GCM) 10K type strain sequencing project: providing services to taxonomists for standard genome sequencing and annotation.</title>
        <authorList>
            <consortium name="The Broad Institute Genomics Platform"/>
            <consortium name="The Broad Institute Genome Sequencing Center for Infectious Disease"/>
            <person name="Wu L."/>
            <person name="Ma J."/>
        </authorList>
    </citation>
    <scope>NUCLEOTIDE SEQUENCE [LARGE SCALE GENOMIC DNA]</scope>
    <source>
        <strain evidence="4">JCM 14306</strain>
    </source>
</reference>
<dbReference type="Gene3D" id="1.10.1660.10">
    <property type="match status" value="1"/>
</dbReference>
<protein>
    <submittedName>
        <fullName evidence="3">MerR family transcriptional regulator</fullName>
    </submittedName>
</protein>
<dbReference type="Gene3D" id="3.20.80.10">
    <property type="entry name" value="Regulatory factor, effector binding domain"/>
    <property type="match status" value="1"/>
</dbReference>
<dbReference type="Proteomes" id="UP001501319">
    <property type="component" value="Unassembled WGS sequence"/>
</dbReference>
<dbReference type="SMART" id="SM00422">
    <property type="entry name" value="HTH_MERR"/>
    <property type="match status" value="1"/>
</dbReference>
<proteinExistence type="predicted"/>
<dbReference type="PANTHER" id="PTHR30204">
    <property type="entry name" value="REDOX-CYCLING DRUG-SENSING TRANSCRIPTIONAL ACTIVATOR SOXR"/>
    <property type="match status" value="1"/>
</dbReference>
<dbReference type="SUPFAM" id="SSF55136">
    <property type="entry name" value="Probable bacterial effector-binding domain"/>
    <property type="match status" value="1"/>
</dbReference>
<gene>
    <name evidence="3" type="ORF">GCM10009744_56550</name>
</gene>
<dbReference type="PROSITE" id="PS50937">
    <property type="entry name" value="HTH_MERR_2"/>
    <property type="match status" value="1"/>
</dbReference>
<dbReference type="SMART" id="SM00871">
    <property type="entry name" value="AraC_E_bind"/>
    <property type="match status" value="1"/>
</dbReference>
<dbReference type="RefSeq" id="WP_344115416.1">
    <property type="nucleotide sequence ID" value="NZ_BAAANE010000010.1"/>
</dbReference>
<dbReference type="PANTHER" id="PTHR30204:SF97">
    <property type="entry name" value="MERR FAMILY REGULATORY PROTEIN"/>
    <property type="match status" value="1"/>
</dbReference>
<dbReference type="InterPro" id="IPR011256">
    <property type="entry name" value="Reg_factor_effector_dom_sf"/>
</dbReference>
<keyword evidence="4" id="KW-1185">Reference proteome</keyword>